<organism evidence="1 2">
    <name type="scientific">Cryobacterium flavum</name>
    <dbReference type="NCBI Taxonomy" id="1424659"/>
    <lineage>
        <taxon>Bacteria</taxon>
        <taxon>Bacillati</taxon>
        <taxon>Actinomycetota</taxon>
        <taxon>Actinomycetes</taxon>
        <taxon>Micrococcales</taxon>
        <taxon>Microbacteriaceae</taxon>
        <taxon>Cryobacterium</taxon>
    </lineage>
</organism>
<dbReference type="AlphaFoldDB" id="A0A5E9GS11"/>
<name>A0A5E9GS11_9MICO</name>
<dbReference type="Proteomes" id="UP000199639">
    <property type="component" value="Unassembled WGS sequence"/>
</dbReference>
<proteinExistence type="predicted"/>
<accession>A0A5E9GS11</accession>
<dbReference type="EMBL" id="FNIB01000003">
    <property type="protein sequence ID" value="SDM94084.1"/>
    <property type="molecule type" value="Genomic_DNA"/>
</dbReference>
<gene>
    <name evidence="1" type="ORF">SAMN05216368_10319</name>
</gene>
<reference evidence="1 2" key="1">
    <citation type="submission" date="2016-10" db="EMBL/GenBank/DDBJ databases">
        <authorList>
            <person name="Varghese N."/>
            <person name="Submissions S."/>
        </authorList>
    </citation>
    <scope>NUCLEOTIDE SEQUENCE [LARGE SCALE GENOMIC DNA]</scope>
    <source>
        <strain evidence="1 2">CGMCC 1.11215</strain>
    </source>
</reference>
<evidence type="ECO:0000313" key="2">
    <source>
        <dbReference type="Proteomes" id="UP000199639"/>
    </source>
</evidence>
<sequence>MYSMSFAHLRFARKSSDLIFAGATGIRRPKKRPDLR</sequence>
<protein>
    <submittedName>
        <fullName evidence="1">Uncharacterized protein</fullName>
    </submittedName>
</protein>
<evidence type="ECO:0000313" key="1">
    <source>
        <dbReference type="EMBL" id="SDM94084.1"/>
    </source>
</evidence>